<accession>A0ABN6FMF5</accession>
<dbReference type="EMBL" id="AP024525">
    <property type="protein sequence ID" value="BCT77018.1"/>
    <property type="molecule type" value="Genomic_DNA"/>
</dbReference>
<name>A0ABN6FMF5_SINCY</name>
<evidence type="ECO:0000313" key="2">
    <source>
        <dbReference type="Proteomes" id="UP001319861"/>
    </source>
</evidence>
<evidence type="ECO:0000313" key="1">
    <source>
        <dbReference type="EMBL" id="BCT77018.1"/>
    </source>
</evidence>
<protein>
    <submittedName>
        <fullName evidence="1">Uncharacterized protein</fullName>
    </submittedName>
</protein>
<gene>
    <name evidence="1" type="ORF">SCMU_28600</name>
</gene>
<sequence>MARITIDGILYDVADLEAEALAQQIAGALSGGETCTLAASRFGGPRPVEGRLVIAPGQSFFITG</sequence>
<reference evidence="1 2" key="1">
    <citation type="journal article" date="2021" name="J. Biosci. Bioeng.">
        <title>Identification and characterization of a chc gene cluster responsible for the aromatization pathway of cyclohexanecarboxylate degradation in Sinomonas cyclohexanicum ATCC 51369.</title>
        <authorList>
            <person name="Yamamoto T."/>
            <person name="Hasegawa Y."/>
            <person name="Lau P.C.K."/>
            <person name="Iwaki H."/>
        </authorList>
    </citation>
    <scope>NUCLEOTIDE SEQUENCE [LARGE SCALE GENOMIC DNA]</scope>
    <source>
        <strain evidence="1 2">ATCC 51369</strain>
    </source>
</reference>
<dbReference type="Proteomes" id="UP001319861">
    <property type="component" value="Chromosome"/>
</dbReference>
<proteinExistence type="predicted"/>
<keyword evidence="2" id="KW-1185">Reference proteome</keyword>
<dbReference type="RefSeq" id="WP_229229769.1">
    <property type="nucleotide sequence ID" value="NZ_AP024525.1"/>
</dbReference>
<organism evidence="1 2">
    <name type="scientific">Sinomonas cyclohexanicum</name>
    <name type="common">Corynebacterium cyclohexanicum</name>
    <dbReference type="NCBI Taxonomy" id="322009"/>
    <lineage>
        <taxon>Bacteria</taxon>
        <taxon>Bacillati</taxon>
        <taxon>Actinomycetota</taxon>
        <taxon>Actinomycetes</taxon>
        <taxon>Micrococcales</taxon>
        <taxon>Micrococcaceae</taxon>
        <taxon>Sinomonas</taxon>
    </lineage>
</organism>